<sequence>MNTTDPVATIASRYPEGSRIQGRVTRFLEYGCFVDVEDGVEGFLHITDMRWTSKVGHPSDVVTEGDLVEAMVLSVNEESRRLSLGLKQCQENPWVGIAERYPEGTRLEGRVTRIVDYGCFVDVEEGVEGIVHVSEMHWTDRNMHPSKMVAVGDLVEVMVLDVHAERGRFSLGLKQCHENPWELFAATHKKNDNVSGTIQSVTNMGLFVELEGGAVGHVFPSDILRGDGDEVSLEDFSKGDEIDVVVLSIDPERERISLRVTLN</sequence>
<evidence type="ECO:0000256" key="3">
    <source>
        <dbReference type="ARBA" id="ARBA00023274"/>
    </source>
</evidence>
<dbReference type="InterPro" id="IPR012340">
    <property type="entry name" value="NA-bd_OB-fold"/>
</dbReference>
<dbReference type="SUPFAM" id="SSF50249">
    <property type="entry name" value="Nucleic acid-binding proteins"/>
    <property type="match status" value="3"/>
</dbReference>
<evidence type="ECO:0000259" key="4">
    <source>
        <dbReference type="PROSITE" id="PS50126"/>
    </source>
</evidence>
<keyword evidence="6" id="KW-1185">Reference proteome</keyword>
<evidence type="ECO:0000256" key="2">
    <source>
        <dbReference type="ARBA" id="ARBA00022980"/>
    </source>
</evidence>
<dbReference type="PROSITE" id="PS50126">
    <property type="entry name" value="S1"/>
    <property type="match status" value="3"/>
</dbReference>
<dbReference type="RefSeq" id="WP_236888975.1">
    <property type="nucleotide sequence ID" value="NZ_AP024488.1"/>
</dbReference>
<dbReference type="Gene3D" id="2.40.50.140">
    <property type="entry name" value="Nucleic acid-binding proteins"/>
    <property type="match status" value="3"/>
</dbReference>
<comment type="similarity">
    <text evidence="1">Belongs to the bacterial ribosomal protein bS1 family.</text>
</comment>
<evidence type="ECO:0000313" key="6">
    <source>
        <dbReference type="Proteomes" id="UP001320148"/>
    </source>
</evidence>
<accession>A0ABN6F6D0</accession>
<proteinExistence type="inferred from homology"/>
<dbReference type="PRINTS" id="PR00681">
    <property type="entry name" value="RIBOSOMALS1"/>
</dbReference>
<dbReference type="InterPro" id="IPR035104">
    <property type="entry name" value="Ribosomal_protein_S1-like"/>
</dbReference>
<dbReference type="InterPro" id="IPR050437">
    <property type="entry name" value="Ribos_protein_bS1-like"/>
</dbReference>
<name>A0ABN6F6D0_9BACT</name>
<feature type="domain" description="S1 motif" evidence="4">
    <location>
        <begin position="104"/>
        <end position="174"/>
    </location>
</feature>
<reference evidence="5 6" key="1">
    <citation type="submission" date="2021-02" db="EMBL/GenBank/DDBJ databases">
        <title>Complete genome of Desulfoluna sp. strain ASN36.</title>
        <authorList>
            <person name="Takahashi A."/>
            <person name="Kojima H."/>
            <person name="Fukui M."/>
        </authorList>
    </citation>
    <scope>NUCLEOTIDE SEQUENCE [LARGE SCALE GENOMIC DNA]</scope>
    <source>
        <strain evidence="5 6">ASN36</strain>
    </source>
</reference>
<feature type="domain" description="S1 motif" evidence="4">
    <location>
        <begin position="17"/>
        <end position="87"/>
    </location>
</feature>
<evidence type="ECO:0000313" key="5">
    <source>
        <dbReference type="EMBL" id="BCS97563.1"/>
    </source>
</evidence>
<keyword evidence="3" id="KW-0687">Ribonucleoprotein</keyword>
<dbReference type="InterPro" id="IPR003029">
    <property type="entry name" value="S1_domain"/>
</dbReference>
<dbReference type="PANTHER" id="PTHR10724">
    <property type="entry name" value="30S RIBOSOMAL PROTEIN S1"/>
    <property type="match status" value="1"/>
</dbReference>
<dbReference type="Proteomes" id="UP001320148">
    <property type="component" value="Chromosome"/>
</dbReference>
<keyword evidence="2" id="KW-0689">Ribosomal protein</keyword>
<evidence type="ECO:0000256" key="1">
    <source>
        <dbReference type="ARBA" id="ARBA00006767"/>
    </source>
</evidence>
<dbReference type="Pfam" id="PF00575">
    <property type="entry name" value="S1"/>
    <property type="match status" value="3"/>
</dbReference>
<feature type="domain" description="S1 motif" evidence="4">
    <location>
        <begin position="191"/>
        <end position="261"/>
    </location>
</feature>
<organism evidence="5 6">
    <name type="scientific">Desulfoluna limicola</name>
    <dbReference type="NCBI Taxonomy" id="2810562"/>
    <lineage>
        <taxon>Bacteria</taxon>
        <taxon>Pseudomonadati</taxon>
        <taxon>Thermodesulfobacteriota</taxon>
        <taxon>Desulfobacteria</taxon>
        <taxon>Desulfobacterales</taxon>
        <taxon>Desulfolunaceae</taxon>
        <taxon>Desulfoluna</taxon>
    </lineage>
</organism>
<dbReference type="EMBL" id="AP024488">
    <property type="protein sequence ID" value="BCS97563.1"/>
    <property type="molecule type" value="Genomic_DNA"/>
</dbReference>
<gene>
    <name evidence="5" type="ORF">DSLASN_31950</name>
</gene>
<protein>
    <recommendedName>
        <fullName evidence="4">S1 motif domain-containing protein</fullName>
    </recommendedName>
</protein>
<dbReference type="SMART" id="SM00316">
    <property type="entry name" value="S1"/>
    <property type="match status" value="3"/>
</dbReference>
<dbReference type="PANTHER" id="PTHR10724:SF7">
    <property type="entry name" value="SMALL RIBOSOMAL SUBUNIT PROTEIN BS1C"/>
    <property type="match status" value="1"/>
</dbReference>